<organism evidence="2">
    <name type="scientific">viral metagenome</name>
    <dbReference type="NCBI Taxonomy" id="1070528"/>
    <lineage>
        <taxon>unclassified sequences</taxon>
        <taxon>metagenomes</taxon>
        <taxon>organismal metagenomes</taxon>
    </lineage>
</organism>
<evidence type="ECO:0000313" key="1">
    <source>
        <dbReference type="EMBL" id="QJA71101.1"/>
    </source>
</evidence>
<dbReference type="EMBL" id="MT143270">
    <property type="protein sequence ID" value="QJA94904.1"/>
    <property type="molecule type" value="Genomic_DNA"/>
</dbReference>
<sequence length="55" mass="6601">MKKSLRNWIKENRQEIDKGILRVCDNVKLNDGERRLWILNDEGLYNWARSEGVNI</sequence>
<name>A0A6M3LNC9_9ZZZZ</name>
<evidence type="ECO:0000313" key="2">
    <source>
        <dbReference type="EMBL" id="QJA94904.1"/>
    </source>
</evidence>
<gene>
    <name evidence="1" type="ORF">MM415A03376_0013</name>
    <name evidence="2" type="ORF">MM415B03702_0010</name>
</gene>
<protein>
    <submittedName>
        <fullName evidence="2">Uncharacterized protein</fullName>
    </submittedName>
</protein>
<dbReference type="EMBL" id="MT141846">
    <property type="protein sequence ID" value="QJA71101.1"/>
    <property type="molecule type" value="Genomic_DNA"/>
</dbReference>
<dbReference type="AlphaFoldDB" id="A0A6M3LNC9"/>
<proteinExistence type="predicted"/>
<accession>A0A6M3LNC9</accession>
<reference evidence="2" key="1">
    <citation type="submission" date="2020-03" db="EMBL/GenBank/DDBJ databases">
        <title>The deep terrestrial virosphere.</title>
        <authorList>
            <person name="Holmfeldt K."/>
            <person name="Nilsson E."/>
            <person name="Simone D."/>
            <person name="Lopez-Fernandez M."/>
            <person name="Wu X."/>
            <person name="de Brujin I."/>
            <person name="Lundin D."/>
            <person name="Andersson A."/>
            <person name="Bertilsson S."/>
            <person name="Dopson M."/>
        </authorList>
    </citation>
    <scope>NUCLEOTIDE SEQUENCE</scope>
    <source>
        <strain evidence="1">MM415A03376</strain>
        <strain evidence="2">MM415B03702</strain>
    </source>
</reference>